<evidence type="ECO:0000259" key="1">
    <source>
        <dbReference type="Pfam" id="PF04233"/>
    </source>
</evidence>
<evidence type="ECO:0000313" key="2">
    <source>
        <dbReference type="EMBL" id="CRG48989.1"/>
    </source>
</evidence>
<accession>A0ABM9TB49</accession>
<keyword evidence="3" id="KW-1185">Reference proteome</keyword>
<dbReference type="RefSeq" id="WP_033848434.1">
    <property type="nucleotide sequence ID" value="NZ_CBLI010000141.1"/>
</dbReference>
<feature type="domain" description="Phage head morphogenesis" evidence="1">
    <location>
        <begin position="59"/>
        <end position="187"/>
    </location>
</feature>
<name>A0ABM9TB49_9GAMM</name>
<evidence type="ECO:0000313" key="3">
    <source>
        <dbReference type="Proteomes" id="UP000047420"/>
    </source>
</evidence>
<dbReference type="NCBIfam" id="TIGR01641">
    <property type="entry name" value="phageSPP1_gp7"/>
    <property type="match status" value="1"/>
</dbReference>
<comment type="caution">
    <text evidence="2">The sequence shown here is derived from an EMBL/GenBank/DDBJ whole genome shotgun (WGS) entry which is preliminary data.</text>
</comment>
<dbReference type="EMBL" id="CVMG01000003">
    <property type="protein sequence ID" value="CRG48989.1"/>
    <property type="molecule type" value="Genomic_DNA"/>
</dbReference>
<dbReference type="InterPro" id="IPR006528">
    <property type="entry name" value="Phage_head_morphogenesis_dom"/>
</dbReference>
<proteinExistence type="predicted"/>
<organism evidence="2 3">
    <name type="scientific">Yersinia wautersii</name>
    <dbReference type="NCBI Taxonomy" id="1341643"/>
    <lineage>
        <taxon>Bacteria</taxon>
        <taxon>Pseudomonadati</taxon>
        <taxon>Pseudomonadota</taxon>
        <taxon>Gammaproteobacteria</taxon>
        <taxon>Enterobacterales</taxon>
        <taxon>Yersiniaceae</taxon>
        <taxon>Yersinia</taxon>
    </lineage>
</organism>
<dbReference type="Pfam" id="PF04233">
    <property type="entry name" value="Phage_Mu_F"/>
    <property type="match status" value="1"/>
</dbReference>
<gene>
    <name evidence="2" type="ORF">ERS008478_00502</name>
</gene>
<dbReference type="Proteomes" id="UP000047420">
    <property type="component" value="Unassembled WGS sequence"/>
</dbReference>
<protein>
    <submittedName>
        <fullName evidence="2">Phage head morphogenesis protein, SPP1 gp7 family</fullName>
    </submittedName>
</protein>
<sequence length="420" mass="46387">MPKADVNLAEAMTLKPEEAIRYFESKGYTIGFNWHDVEARAHATAFTVAGILKQDVLEDVRHSLSDSLRNGTTFEQFKKQLIPVLEQKGWMGKGLVADADGVLEGKQLTPRRLKTIFQTNMQSAYNAGRYEEQLANAEFRPYWERVAVMDRLTRPKHAALNSFTARYDDPVWQFIYPPDGYRCRCRVRARSEADISRHSITVQSSQDRIETVQQAWGPNDTRSVQAFRINGELYTPDAGFGHNPSQGNLSALGQRIMDKSAVASPRLASLAVKETLSDNMLLNAVKTDVKRWVNQVSLQPKPKGALRHLGAIEPETLTKLEMRGQAPVSVTLTAFDNAVLDAPGPLWAELPELLQHPAATLLDGDSLVYLVRQGKEVMGVTAPLTGGNTGLSLNLMHKGAALTEAQLGELAKLPILAGSF</sequence>
<reference evidence="2 3" key="1">
    <citation type="submission" date="2015-03" db="EMBL/GenBank/DDBJ databases">
        <authorList>
            <consortium name="Pathogen Informatics"/>
            <person name="Murphy D."/>
        </authorList>
    </citation>
    <scope>NUCLEOTIDE SEQUENCE [LARGE SCALE GENOMIC DNA]</scope>
    <source>
        <strain evidence="2 3">WP-931201</strain>
    </source>
</reference>